<dbReference type="EMBL" id="FQUV01000002">
    <property type="protein sequence ID" value="SHE68979.1"/>
    <property type="molecule type" value="Genomic_DNA"/>
</dbReference>
<name>A0A1M4VJ19_9RHOB</name>
<gene>
    <name evidence="2" type="ORF">SAMN05444273_102276</name>
</gene>
<proteinExistence type="predicted"/>
<dbReference type="SMART" id="SM00849">
    <property type="entry name" value="Lactamase_B"/>
    <property type="match status" value="1"/>
</dbReference>
<protein>
    <submittedName>
        <fullName evidence="2">Glyoxylase, beta-lactamase superfamily II</fullName>
    </submittedName>
</protein>
<dbReference type="InterPro" id="IPR036388">
    <property type="entry name" value="WH-like_DNA-bd_sf"/>
</dbReference>
<dbReference type="Gene3D" id="1.10.10.10">
    <property type="entry name" value="Winged helix-like DNA-binding domain superfamily/Winged helix DNA-binding domain"/>
    <property type="match status" value="1"/>
</dbReference>
<dbReference type="Pfam" id="PF00753">
    <property type="entry name" value="Lactamase_B"/>
    <property type="match status" value="1"/>
</dbReference>
<dbReference type="InterPro" id="IPR041516">
    <property type="entry name" value="LACTB2_WH"/>
</dbReference>
<dbReference type="STRING" id="1486859.SAMN05444273_102276"/>
<dbReference type="Proteomes" id="UP000184144">
    <property type="component" value="Unassembled WGS sequence"/>
</dbReference>
<dbReference type="PANTHER" id="PTHR23131:SF0">
    <property type="entry name" value="ENDORIBONUCLEASE LACTB2"/>
    <property type="match status" value="1"/>
</dbReference>
<dbReference type="InterPro" id="IPR050662">
    <property type="entry name" value="Sec-metab_biosynth-thioest"/>
</dbReference>
<dbReference type="InterPro" id="IPR001279">
    <property type="entry name" value="Metallo-B-lactamas"/>
</dbReference>
<dbReference type="Pfam" id="PF17778">
    <property type="entry name" value="WHD_BLACT"/>
    <property type="match status" value="1"/>
</dbReference>
<feature type="domain" description="Metallo-beta-lactamase" evidence="1">
    <location>
        <begin position="36"/>
        <end position="216"/>
    </location>
</feature>
<dbReference type="AlphaFoldDB" id="A0A1M4VJ19"/>
<dbReference type="InterPro" id="IPR036866">
    <property type="entry name" value="RibonucZ/Hydroxyglut_hydro"/>
</dbReference>
<evidence type="ECO:0000313" key="2">
    <source>
        <dbReference type="EMBL" id="SHE68979.1"/>
    </source>
</evidence>
<evidence type="ECO:0000313" key="3">
    <source>
        <dbReference type="Proteomes" id="UP000184144"/>
    </source>
</evidence>
<dbReference type="OrthoDB" id="9788263at2"/>
<dbReference type="Gene3D" id="3.60.15.10">
    <property type="entry name" value="Ribonuclease Z/Hydroxyacylglutathione hydrolase-like"/>
    <property type="match status" value="1"/>
</dbReference>
<sequence>MARSEQDTRKAGQPVTLSAGLRCILAPNASPMTYTGTNTYLLGTRDIAVIDPGPPDEEHLAAILSALEAHQRISHIFVTHSHIDHSPLAMVLAQITGAKVYGFGSSAAGRAEVMASFTDLGGGEGIDSTFLPDVTLAHDTRVDGSDWSLTALHTPGHMGNHLCFHWHQGDAIFSGDLVMGWATSMVSPPDGHLTDFMASLEMLAKRDPVATYFSGHGKPVDNPSARLQELLTHRRMRESQILASLKSGLQTPKELTARIYTDVNPALLPAAERNVIAHLIDLSERKLVKPEHKLSATSRFSVI</sequence>
<evidence type="ECO:0000259" key="1">
    <source>
        <dbReference type="SMART" id="SM00849"/>
    </source>
</evidence>
<reference evidence="3" key="1">
    <citation type="submission" date="2016-11" db="EMBL/GenBank/DDBJ databases">
        <authorList>
            <person name="Varghese N."/>
            <person name="Submissions S."/>
        </authorList>
    </citation>
    <scope>NUCLEOTIDE SEQUENCE [LARGE SCALE GENOMIC DNA]</scope>
    <source>
        <strain evidence="3">DSM 100566</strain>
    </source>
</reference>
<dbReference type="RefSeq" id="WP_073141133.1">
    <property type="nucleotide sequence ID" value="NZ_FQUV01000002.1"/>
</dbReference>
<organism evidence="2 3">
    <name type="scientific">Litoreibacter ascidiaceicola</name>
    <dbReference type="NCBI Taxonomy" id="1486859"/>
    <lineage>
        <taxon>Bacteria</taxon>
        <taxon>Pseudomonadati</taxon>
        <taxon>Pseudomonadota</taxon>
        <taxon>Alphaproteobacteria</taxon>
        <taxon>Rhodobacterales</taxon>
        <taxon>Roseobacteraceae</taxon>
        <taxon>Litoreibacter</taxon>
    </lineage>
</organism>
<dbReference type="PANTHER" id="PTHR23131">
    <property type="entry name" value="ENDORIBONUCLEASE LACTB2"/>
    <property type="match status" value="1"/>
</dbReference>
<dbReference type="CDD" id="cd16278">
    <property type="entry name" value="metallo-hydrolase-like_MBL-fold"/>
    <property type="match status" value="1"/>
</dbReference>
<accession>A0A1M4VJ19</accession>
<keyword evidence="3" id="KW-1185">Reference proteome</keyword>
<dbReference type="SUPFAM" id="SSF56281">
    <property type="entry name" value="Metallo-hydrolase/oxidoreductase"/>
    <property type="match status" value="1"/>
</dbReference>